<keyword evidence="2 4" id="KW-0378">Hydrolase</keyword>
<protein>
    <submittedName>
        <fullName evidence="5">Glycoside hydrolase family 43 protein</fullName>
    </submittedName>
</protein>
<dbReference type="EMBL" id="JBHTOA010000030">
    <property type="protein sequence ID" value="MFD1399111.1"/>
    <property type="molecule type" value="Genomic_DNA"/>
</dbReference>
<dbReference type="PANTHER" id="PTHR22925:SF3">
    <property type="entry name" value="GLYCOSYL HYDROLASE FAMILY PROTEIN 43"/>
    <property type="match status" value="1"/>
</dbReference>
<accession>A0ABW4BF25</accession>
<dbReference type="InterPro" id="IPR023296">
    <property type="entry name" value="Glyco_hydro_beta-prop_sf"/>
</dbReference>
<dbReference type="SUPFAM" id="SSF75005">
    <property type="entry name" value="Arabinanase/levansucrase/invertase"/>
    <property type="match status" value="1"/>
</dbReference>
<evidence type="ECO:0000256" key="2">
    <source>
        <dbReference type="ARBA" id="ARBA00022801"/>
    </source>
</evidence>
<reference evidence="6" key="1">
    <citation type="journal article" date="2019" name="Int. J. Syst. Evol. Microbiol.">
        <title>The Global Catalogue of Microorganisms (GCM) 10K type strain sequencing project: providing services to taxonomists for standard genome sequencing and annotation.</title>
        <authorList>
            <consortium name="The Broad Institute Genomics Platform"/>
            <consortium name="The Broad Institute Genome Sequencing Center for Infectious Disease"/>
            <person name="Wu L."/>
            <person name="Ma J."/>
        </authorList>
    </citation>
    <scope>NUCLEOTIDE SEQUENCE [LARGE SCALE GENOMIC DNA]</scope>
    <source>
        <strain evidence="6">CCM 9110</strain>
    </source>
</reference>
<evidence type="ECO:0000256" key="4">
    <source>
        <dbReference type="RuleBase" id="RU361187"/>
    </source>
</evidence>
<dbReference type="GO" id="GO:0016787">
    <property type="term" value="F:hydrolase activity"/>
    <property type="evidence" value="ECO:0007669"/>
    <property type="project" value="UniProtKB-KW"/>
</dbReference>
<dbReference type="Gene3D" id="2.115.10.20">
    <property type="entry name" value="Glycosyl hydrolase domain, family 43"/>
    <property type="match status" value="1"/>
</dbReference>
<evidence type="ECO:0000256" key="1">
    <source>
        <dbReference type="ARBA" id="ARBA00009865"/>
    </source>
</evidence>
<dbReference type="RefSeq" id="WP_204118285.1">
    <property type="nucleotide sequence ID" value="NZ_BOLV01000003.1"/>
</dbReference>
<dbReference type="Pfam" id="PF04616">
    <property type="entry name" value="Glyco_hydro_43"/>
    <property type="match status" value="1"/>
</dbReference>
<dbReference type="Proteomes" id="UP001597199">
    <property type="component" value="Unassembled WGS sequence"/>
</dbReference>
<comment type="caution">
    <text evidence="5">The sequence shown here is derived from an EMBL/GenBank/DDBJ whole genome shotgun (WGS) entry which is preliminary data.</text>
</comment>
<evidence type="ECO:0000256" key="3">
    <source>
        <dbReference type="ARBA" id="ARBA00023295"/>
    </source>
</evidence>
<proteinExistence type="inferred from homology"/>
<organism evidence="5 6">
    <name type="scientific">Lacticaseibacillus suilingensis</name>
    <dbReference type="NCBI Taxonomy" id="2799577"/>
    <lineage>
        <taxon>Bacteria</taxon>
        <taxon>Bacillati</taxon>
        <taxon>Bacillota</taxon>
        <taxon>Bacilli</taxon>
        <taxon>Lactobacillales</taxon>
        <taxon>Lactobacillaceae</taxon>
        <taxon>Lacticaseibacillus</taxon>
    </lineage>
</organism>
<evidence type="ECO:0000313" key="6">
    <source>
        <dbReference type="Proteomes" id="UP001597199"/>
    </source>
</evidence>
<keyword evidence="6" id="KW-1185">Reference proteome</keyword>
<evidence type="ECO:0000313" key="5">
    <source>
        <dbReference type="EMBL" id="MFD1399111.1"/>
    </source>
</evidence>
<dbReference type="PANTHER" id="PTHR22925">
    <property type="entry name" value="GLYCOSYL HYDROLASE 43 FAMILY MEMBER"/>
    <property type="match status" value="1"/>
</dbReference>
<keyword evidence="3 4" id="KW-0326">Glycosidase</keyword>
<name>A0ABW4BF25_9LACO</name>
<dbReference type="CDD" id="cd18825">
    <property type="entry name" value="GH43_CtGH43-like"/>
    <property type="match status" value="1"/>
</dbReference>
<gene>
    <name evidence="5" type="ORF">ACFQ41_07295</name>
</gene>
<sequence length="309" mass="34883">MVGANVNGQPWRDDQGNLIQAHGGSILHYAGDYYWYGEDKGVANVEGTSRVPFVGISCYRSTDLLTWQRIGDVLTAANDPSQQVQAESIVERPKVLFNALTKQFVMWCHFDTPDYGFAGCLVATATQPTGPFTVQQILRPNNFDSRDMTLFEENGQAYLVHSANMNKTLYVANLTPDYLGLTGEVRKLFIDQEREAPVIFHEGEWYFTITSGTTGWRPNPALFSRSHFLVANQKLIDNPCQGPKKATTYDGQPTFGFKYQGQWYLLLDHWQREDLQHSGYSILPIEIHGRDLVVPWVDQPLQRNTAANG</sequence>
<comment type="similarity">
    <text evidence="1 4">Belongs to the glycosyl hydrolase 43 family.</text>
</comment>
<dbReference type="InterPro" id="IPR006710">
    <property type="entry name" value="Glyco_hydro_43"/>
</dbReference>